<evidence type="ECO:0000313" key="1">
    <source>
        <dbReference type="EMBL" id="MFD1992331.1"/>
    </source>
</evidence>
<evidence type="ECO:0000313" key="2">
    <source>
        <dbReference type="Proteomes" id="UP001597403"/>
    </source>
</evidence>
<dbReference type="EMBL" id="JBHUGF010000011">
    <property type="protein sequence ID" value="MFD1992331.1"/>
    <property type="molecule type" value="Genomic_DNA"/>
</dbReference>
<keyword evidence="2" id="KW-1185">Reference proteome</keyword>
<gene>
    <name evidence="1" type="ORF">ACFSGI_20370</name>
</gene>
<protein>
    <submittedName>
        <fullName evidence="1">Beta family protein</fullName>
    </submittedName>
</protein>
<reference evidence="2" key="1">
    <citation type="journal article" date="2019" name="Int. J. Syst. Evol. Microbiol.">
        <title>The Global Catalogue of Microorganisms (GCM) 10K type strain sequencing project: providing services to taxonomists for standard genome sequencing and annotation.</title>
        <authorList>
            <consortium name="The Broad Institute Genomics Platform"/>
            <consortium name="The Broad Institute Genome Sequencing Center for Infectious Disease"/>
            <person name="Wu L."/>
            <person name="Ma J."/>
        </authorList>
    </citation>
    <scope>NUCLEOTIDE SEQUENCE [LARGE SCALE GENOMIC DNA]</scope>
    <source>
        <strain evidence="2">CGMCC 1.15067</strain>
    </source>
</reference>
<name>A0ABW4UZ99_9BACL</name>
<dbReference type="Proteomes" id="UP001597403">
    <property type="component" value="Unassembled WGS sequence"/>
</dbReference>
<comment type="caution">
    <text evidence="1">The sequence shown here is derived from an EMBL/GenBank/DDBJ whole genome shotgun (WGS) entry which is preliminary data.</text>
</comment>
<organism evidence="1 2">
    <name type="scientific">Paenibacillus nicotianae</name>
    <dbReference type="NCBI Taxonomy" id="1526551"/>
    <lineage>
        <taxon>Bacteria</taxon>
        <taxon>Bacillati</taxon>
        <taxon>Bacillota</taxon>
        <taxon>Bacilli</taxon>
        <taxon>Bacillales</taxon>
        <taxon>Paenibacillaceae</taxon>
        <taxon>Paenibacillus</taxon>
    </lineage>
</organism>
<accession>A0ABW4UZ99</accession>
<dbReference type="InterPro" id="IPR025683">
    <property type="entry name" value="Protein_beta"/>
</dbReference>
<dbReference type="Pfam" id="PF14350">
    <property type="entry name" value="Beta_protein"/>
    <property type="match status" value="1"/>
</dbReference>
<sequence length="360" mass="41309">MLINPGKYVPVLKWKQGEQRAVEVLPHSIKERMSPLLELPPIDWDYENECPKKTIDEHILRIGETLSASWAIEAPLFMDLIYIDPNERLYNSQHPVSYVMQEARNRNINLIPVTSPDRDTAYQNEVRLAHQHDQNGICIRLKEHDFSNLEHNITNLVSNLNVGFSEVDLIIDYEYSDPENQVRTLFFLEGLLSNITLIQHFRSVILIGTSFPPDLSKIGSNSIDTIERSEWLIWKSIIQTNDLYKTIQFGDYVISNPVPFDADPRFINMSANIRYTATDKYIIFKGKSIRKTGASQYFRIAAEVVRHLEYYGASYSNGDNYINEVANQNEGPGNATSWRKAGTNHHLTVVVNELSNLILP</sequence>
<proteinExistence type="predicted"/>
<dbReference type="RefSeq" id="WP_204826038.1">
    <property type="nucleotide sequence ID" value="NZ_JBHUGF010000011.1"/>
</dbReference>